<dbReference type="Pfam" id="PF00501">
    <property type="entry name" value="AMP-binding"/>
    <property type="match status" value="2"/>
</dbReference>
<keyword evidence="4" id="KW-0597">Phosphoprotein</keyword>
<dbReference type="CDD" id="cd19540">
    <property type="entry name" value="LCL_NRPS-like"/>
    <property type="match status" value="1"/>
</dbReference>
<dbReference type="NCBIfam" id="TIGR01733">
    <property type="entry name" value="AA-adenyl-dom"/>
    <property type="match status" value="2"/>
</dbReference>
<dbReference type="SUPFAM" id="SSF52777">
    <property type="entry name" value="CoA-dependent acyltransferases"/>
    <property type="match status" value="6"/>
</dbReference>
<organism evidence="6 7">
    <name type="scientific">Actinomadura rubrobrunea</name>
    <dbReference type="NCBI Taxonomy" id="115335"/>
    <lineage>
        <taxon>Bacteria</taxon>
        <taxon>Bacillati</taxon>
        <taxon>Actinomycetota</taxon>
        <taxon>Actinomycetes</taxon>
        <taxon>Streptosporangiales</taxon>
        <taxon>Thermomonosporaceae</taxon>
        <taxon>Actinomadura</taxon>
    </lineage>
</organism>
<evidence type="ECO:0000256" key="4">
    <source>
        <dbReference type="ARBA" id="ARBA00022553"/>
    </source>
</evidence>
<evidence type="ECO:0000256" key="3">
    <source>
        <dbReference type="ARBA" id="ARBA00022450"/>
    </source>
</evidence>
<dbReference type="RefSeq" id="WP_067914068.1">
    <property type="nucleotide sequence ID" value="NZ_BSRZ01000003.1"/>
</dbReference>
<dbReference type="FunFam" id="3.30.559.10:FF:000012">
    <property type="entry name" value="Non-ribosomal peptide synthetase"/>
    <property type="match status" value="2"/>
</dbReference>
<dbReference type="GO" id="GO:0031177">
    <property type="term" value="F:phosphopantetheine binding"/>
    <property type="evidence" value="ECO:0007669"/>
    <property type="project" value="InterPro"/>
</dbReference>
<dbReference type="Gene3D" id="3.30.559.10">
    <property type="entry name" value="Chloramphenicol acetyltransferase-like domain"/>
    <property type="match status" value="3"/>
</dbReference>
<comment type="caution">
    <text evidence="6">The sequence shown here is derived from an EMBL/GenBank/DDBJ whole genome shotgun (WGS) entry which is preliminary data.</text>
</comment>
<dbReference type="InterPro" id="IPR020806">
    <property type="entry name" value="PKS_PP-bd"/>
</dbReference>
<dbReference type="PROSITE" id="PS00455">
    <property type="entry name" value="AMP_BINDING"/>
    <property type="match status" value="2"/>
</dbReference>
<evidence type="ECO:0000256" key="1">
    <source>
        <dbReference type="ARBA" id="ARBA00001957"/>
    </source>
</evidence>
<accession>A0A9W6UUA9</accession>
<name>A0A9W6UUA9_9ACTN</name>
<dbReference type="Proteomes" id="UP001165124">
    <property type="component" value="Unassembled WGS sequence"/>
</dbReference>
<evidence type="ECO:0000256" key="2">
    <source>
        <dbReference type="ARBA" id="ARBA00006432"/>
    </source>
</evidence>
<dbReference type="GO" id="GO:0043041">
    <property type="term" value="P:amino acid activation for nonribosomal peptide biosynthetic process"/>
    <property type="evidence" value="ECO:0007669"/>
    <property type="project" value="TreeGrafter"/>
</dbReference>
<dbReference type="PANTHER" id="PTHR45527:SF1">
    <property type="entry name" value="FATTY ACID SYNTHASE"/>
    <property type="match status" value="1"/>
</dbReference>
<dbReference type="CDD" id="cd19531">
    <property type="entry name" value="LCL_NRPS-like"/>
    <property type="match status" value="2"/>
</dbReference>
<evidence type="ECO:0000313" key="7">
    <source>
        <dbReference type="Proteomes" id="UP001165124"/>
    </source>
</evidence>
<dbReference type="Pfam" id="PF13193">
    <property type="entry name" value="AMP-binding_C"/>
    <property type="match status" value="2"/>
</dbReference>
<dbReference type="SUPFAM" id="SSF47336">
    <property type="entry name" value="ACP-like"/>
    <property type="match status" value="2"/>
</dbReference>
<dbReference type="SUPFAM" id="SSF56801">
    <property type="entry name" value="Acetyl-CoA synthetase-like"/>
    <property type="match status" value="2"/>
</dbReference>
<dbReference type="InterPro" id="IPR020845">
    <property type="entry name" value="AMP-binding_CS"/>
</dbReference>
<evidence type="ECO:0000313" key="6">
    <source>
        <dbReference type="EMBL" id="GLW63694.1"/>
    </source>
</evidence>
<dbReference type="GO" id="GO:0044550">
    <property type="term" value="P:secondary metabolite biosynthetic process"/>
    <property type="evidence" value="ECO:0007669"/>
    <property type="project" value="UniProtKB-ARBA"/>
</dbReference>
<keyword evidence="7" id="KW-1185">Reference proteome</keyword>
<dbReference type="GO" id="GO:0072330">
    <property type="term" value="P:monocarboxylic acid biosynthetic process"/>
    <property type="evidence" value="ECO:0007669"/>
    <property type="project" value="UniProtKB-ARBA"/>
</dbReference>
<dbReference type="CDD" id="cd12116">
    <property type="entry name" value="A_NRPS_Ta1_like"/>
    <property type="match status" value="1"/>
</dbReference>
<dbReference type="SMART" id="SM00823">
    <property type="entry name" value="PKS_PP"/>
    <property type="match status" value="2"/>
</dbReference>
<dbReference type="CDD" id="cd12117">
    <property type="entry name" value="A_NRPS_Srf_like"/>
    <property type="match status" value="1"/>
</dbReference>
<dbReference type="FunFam" id="2.30.38.10:FF:000001">
    <property type="entry name" value="Non-ribosomal peptide synthetase PvdI"/>
    <property type="match status" value="2"/>
</dbReference>
<dbReference type="InterPro" id="IPR010071">
    <property type="entry name" value="AA_adenyl_dom"/>
</dbReference>
<dbReference type="Gene3D" id="3.40.50.980">
    <property type="match status" value="4"/>
</dbReference>
<sequence length="2610" mass="286829">MSITDLGRLSAEEKRALLAERLRERKKRRRRFPASFAQQRMWFLEQLTPGNAAYNIPGAMRVRGPLDLDVWRRCLAELARRHETLRTTFEEVDGEPMQVVAERGEPEFTVVECGHLRGPEGEREIQALAREEFTRPFDLTRGPLLRVKFLRFAPDDHIMLLTMHHIVGDLWSTSVAFNEVASLYGAFAAGKDSPLPPLPIQYADYAAWQRGRLEGDALAGDLEYWKQALRGAPPVLELPTDRPRPAVQSTRGGSRPFRLSAEVMDAVRDLSRQEGATSFMTLLAAYLVLLHRYTREEEIVVGVPVAGRQRPEIERLIGLFVNMLPLRTDLSGAPTFRELVSRVRQTCLGAFAHQELPFERLVEELQPRRDLSRSPIFQVCFIYQNIPIPEFDEVGLRMEPVEVESSTARFDLTLEVFDRPDGLSGSFEYNSDLFDADTVERMSRHLELLVGALVADPDRPVTEVPMLTGQEERRLRHEWNATDRTWPDRLLTHQRFERQAARTPDAEALRFADEALTYGELNRRANRLARRLKSLGVGRDVLVGICMERSPEMVVALLAVLKAGGAYVPLDPGFPADRIAFMLEDSRLPVLLTQRSVRDRLPATPERTLCLDEPQDDLAAEPGDDLDTDLGEEVDPGDLAYVIYTSGSTGRPKGVQIPHRALDNFLRAMKERPGIDAGDTLLAVTTLSFDIAMLELLLPLVEGARVVLASREVAADGVRLARALSTSGATMMQATPSTWRMLLDAGWRDGAGLRALAGGEALPDDLARRLLATGVDLWNMYGPTETTIWSSVAHVGEGPVTLGEPIANTRLYVLDPAGGLVPPGVPGELCIGGAGLARGYLDRPELTAERFVPDPFGGGDGRLYRTGDLVRRRADGALEFLGRLDHQVKLRGFRIELGEIESVLAQQDVVEQSVAIVREDAPGDQRLVAYVVPAADAPDDGEQPDDPSARHDRYRRALREALAEKLPGYMVPSSFVFLDALPLTPNGKIDRKALPAPGADATRKARVAPRDEAEERLCALFAQVLGVPEVGIDDDFFELGGHSLLATRLIAQIRTAFGVELQVRALFEAPTVSGLAARLRRAAPARPPLRPVERRPDVLPPSFAQRRLWFLHRLEGPSPTYNMPVALRLSGRLDVEALQAALLDVVTRHEALRTVFPERDGMPYQHVLAPEDACPKLVATPVAEDAVEEAVAAAARHEFDLATQAPTHARLFALGPDEHVLVVVVHHIAADDWSMAPLARDLAVAYAARRDGRSPDWKPLPVQYADYTLWQRDLLGDPDDPDSLWSGQLSYWRQALDGLPERIALPTDRPHPPRASFEGSTLAFAWDAELHQGLARLARACDASPFMVVQAALAALFTRLGAGEDIPLGAAIAGRTDQAAEDLVGLFVNTLVIRVDTSGRPSFRQLVDRVRETSLDAYAHQDVPFEYVVDALNPSRSLAHHPLVQVMLAWQNTPDAVLDLPGLTVRPLPVATGTARMDLAVSLVERRGPQGAPDGIEGTVEFNTDVFDAGTVATVLERLRRLLRAVIDDPDRSVGEIDLLDPDERHRIVTEWNDTAHEVPEATLARLFAAQAARTPDEVAVVCGRRELTYAELDAASDRLARRLADLGVGAGDAVAMLLERSAELIVAILAVVKAGGVYVPLDARFPLSRMEMILEETGASVLLVDGTAAEHPAGAELTVLDAGAEISYEGGRVDVPEPAVAPDDLVYVMYTSGSTGRPKGVAVTHRNVVALAFDRCWQGGDHARVLLHSPTAFDASTYEMWVPLLSGGRVVVAPPGDFSPETLERTINDHGVTALFLTTALFNLVVEQRPGALARVKQVWTGGEAVNPAAFARAMETCPDTAMVHVYGPTETTTFATFHRASPPVRGTVPIGRPMDNTRVYVLDEATRQPVPVGVPGELYIGGLGVARGYLGRPELTEQRFVPDPYGPPGARMYRTGDLVRWRPDGTLEFLGRNDDQVKIRGFRIEPGEIEAALAAHPAVAQAAVTVREERPGDKRLVGYLVPAGPDGVDPVEVRGYLAERLPQFMVPAALVVMDALPLNANGKLDRRALPAPDYGAAAGSDAPRTPLEELLCEVFADVLGVERVGVHDNFFELGGHSLMATQLVSRLRSVHGLPVPLRELFDQPTVAALAERIGARTARDASAGAIPAADRGDDAPLSFAQEWLCADHPVPAEDPYHNVLTAVVLRGRLDVDALRRSLDDIVRRHEALRARVAERSSGWVQTTAADASWPLEVVDLRAHDEDARGAELRRLIETEERRGFRVGDEPLIRGFVVLLSADESVLIWVIHHLVTDNWSYGVLVRDLRELYEAHVLGREPDLPALPIQYPDYAVWQRRQLAAGALDENLEYWRRRLAGLPPKPDFDAPEHQTAPAPSGCTQGFVLGSAAAKGLGEIAQDENATLFMVLMAAFHVLLSAYSGDDVTVTFPVAGRERPETEQMIGFFVNHLLVRSDLSGDPTFRELVRQVREATLGAYAHQDVPVWSLKEAREEGRDPFAISFNLLNADVPALDLHGLSAAPLDMKIGDDYVFSEVVINLDASAVDLALIMREDGEELRGMWLHSPERFDARVIAVMMRQWPTVIDLVTADPDRTVAEIRRRVLEMPLGDDARI</sequence>
<dbReference type="Gene3D" id="3.30.559.30">
    <property type="entry name" value="Nonribosomal peptide synthetase, condensation domain"/>
    <property type="match status" value="3"/>
</dbReference>
<dbReference type="FunFam" id="3.40.50.12780:FF:000012">
    <property type="entry name" value="Non-ribosomal peptide synthetase"/>
    <property type="match status" value="2"/>
</dbReference>
<dbReference type="PANTHER" id="PTHR45527">
    <property type="entry name" value="NONRIBOSOMAL PEPTIDE SYNTHETASE"/>
    <property type="match status" value="1"/>
</dbReference>
<dbReference type="GO" id="GO:0005829">
    <property type="term" value="C:cytosol"/>
    <property type="evidence" value="ECO:0007669"/>
    <property type="project" value="TreeGrafter"/>
</dbReference>
<evidence type="ECO:0000259" key="5">
    <source>
        <dbReference type="PROSITE" id="PS50075"/>
    </source>
</evidence>
<dbReference type="NCBIfam" id="NF003417">
    <property type="entry name" value="PRK04813.1"/>
    <property type="match status" value="2"/>
</dbReference>
<dbReference type="InterPro" id="IPR001242">
    <property type="entry name" value="Condensation_dom"/>
</dbReference>
<dbReference type="Gene3D" id="3.30.300.30">
    <property type="match status" value="2"/>
</dbReference>
<dbReference type="PROSITE" id="PS00012">
    <property type="entry name" value="PHOSPHOPANTETHEINE"/>
    <property type="match status" value="2"/>
</dbReference>
<gene>
    <name evidence="6" type="ORF">Arub01_19380</name>
</gene>
<dbReference type="Pfam" id="PF00550">
    <property type="entry name" value="PP-binding"/>
    <property type="match status" value="2"/>
</dbReference>
<dbReference type="InterPro" id="IPR023213">
    <property type="entry name" value="CAT-like_dom_sf"/>
</dbReference>
<dbReference type="InterPro" id="IPR000873">
    <property type="entry name" value="AMP-dep_synth/lig_dom"/>
</dbReference>
<protein>
    <recommendedName>
        <fullName evidence="5">Carrier domain-containing protein</fullName>
    </recommendedName>
</protein>
<dbReference type="EMBL" id="BSRZ01000003">
    <property type="protein sequence ID" value="GLW63694.1"/>
    <property type="molecule type" value="Genomic_DNA"/>
</dbReference>
<proteinExistence type="inferred from homology"/>
<dbReference type="InterPro" id="IPR006162">
    <property type="entry name" value="Ppantetheine_attach_site"/>
</dbReference>
<dbReference type="Pfam" id="PF00668">
    <property type="entry name" value="Condensation"/>
    <property type="match status" value="3"/>
</dbReference>
<dbReference type="InterPro" id="IPR045851">
    <property type="entry name" value="AMP-bd_C_sf"/>
</dbReference>
<dbReference type="FunFam" id="3.40.50.980:FF:000001">
    <property type="entry name" value="Non-ribosomal peptide synthetase"/>
    <property type="match status" value="2"/>
</dbReference>
<dbReference type="GO" id="GO:0003824">
    <property type="term" value="F:catalytic activity"/>
    <property type="evidence" value="ECO:0007669"/>
    <property type="project" value="InterPro"/>
</dbReference>
<comment type="cofactor">
    <cofactor evidence="1">
        <name>pantetheine 4'-phosphate</name>
        <dbReference type="ChEBI" id="CHEBI:47942"/>
    </cofactor>
</comment>
<dbReference type="Gene3D" id="2.30.38.10">
    <property type="entry name" value="Luciferase, Domain 3"/>
    <property type="match status" value="2"/>
</dbReference>
<dbReference type="InterPro" id="IPR036736">
    <property type="entry name" value="ACP-like_sf"/>
</dbReference>
<dbReference type="GO" id="GO:0008610">
    <property type="term" value="P:lipid biosynthetic process"/>
    <property type="evidence" value="ECO:0007669"/>
    <property type="project" value="UniProtKB-ARBA"/>
</dbReference>
<dbReference type="InterPro" id="IPR025110">
    <property type="entry name" value="AMP-bd_C"/>
</dbReference>
<dbReference type="InterPro" id="IPR009081">
    <property type="entry name" value="PP-bd_ACP"/>
</dbReference>
<feature type="domain" description="Carrier" evidence="5">
    <location>
        <begin position="1008"/>
        <end position="1083"/>
    </location>
</feature>
<dbReference type="PROSITE" id="PS50075">
    <property type="entry name" value="CARRIER"/>
    <property type="match status" value="2"/>
</dbReference>
<comment type="similarity">
    <text evidence="2">Belongs to the ATP-dependent AMP-binding enzyme family.</text>
</comment>
<dbReference type="FunFam" id="3.30.300.30:FF:000010">
    <property type="entry name" value="Enterobactin synthetase component F"/>
    <property type="match status" value="2"/>
</dbReference>
<feature type="domain" description="Carrier" evidence="5">
    <location>
        <begin position="2064"/>
        <end position="2139"/>
    </location>
</feature>
<dbReference type="Gene3D" id="1.10.1200.10">
    <property type="entry name" value="ACP-like"/>
    <property type="match status" value="2"/>
</dbReference>
<dbReference type="FunFam" id="1.10.1200.10:FF:000005">
    <property type="entry name" value="Nonribosomal peptide synthetase 1"/>
    <property type="match status" value="1"/>
</dbReference>
<keyword evidence="3" id="KW-0596">Phosphopantetheine</keyword>
<reference evidence="6" key="1">
    <citation type="submission" date="2023-02" db="EMBL/GenBank/DDBJ databases">
        <title>Actinomadura rubrobrunea NBRC 14622.</title>
        <authorList>
            <person name="Ichikawa N."/>
            <person name="Sato H."/>
            <person name="Tonouchi N."/>
        </authorList>
    </citation>
    <scope>NUCLEOTIDE SEQUENCE</scope>
    <source>
        <strain evidence="6">NBRC 14622</strain>
    </source>
</reference>
<dbReference type="FunFam" id="1.10.1200.10:FF:000016">
    <property type="entry name" value="Non-ribosomal peptide synthase"/>
    <property type="match status" value="1"/>
</dbReference>